<dbReference type="InterPro" id="IPR023885">
    <property type="entry name" value="4Fe4S-binding_SPASM_dom"/>
</dbReference>
<protein>
    <submittedName>
        <fullName evidence="1">SPASM domain-containing protein</fullName>
    </submittedName>
</protein>
<dbReference type="SUPFAM" id="SSF102114">
    <property type="entry name" value="Radical SAM enzymes"/>
    <property type="match status" value="1"/>
</dbReference>
<dbReference type="NCBIfam" id="TIGR04085">
    <property type="entry name" value="rSAM_more_4Fe4S"/>
    <property type="match status" value="1"/>
</dbReference>
<dbReference type="Gene3D" id="3.20.20.70">
    <property type="entry name" value="Aldolase class I"/>
    <property type="match status" value="1"/>
</dbReference>
<dbReference type="AlphaFoldDB" id="A0A4Y8WLG6"/>
<reference evidence="1 2" key="1">
    <citation type="submission" date="2019-03" db="EMBL/GenBank/DDBJ databases">
        <title>Porphyromonas levii Isolated from the Uterus of Dairy Cows.</title>
        <authorList>
            <person name="Francis A.M."/>
        </authorList>
    </citation>
    <scope>NUCLEOTIDE SEQUENCE [LARGE SCALE GENOMIC DNA]</scope>
    <source>
        <strain evidence="1 2">AF5678</strain>
    </source>
</reference>
<sequence>NYRERLNVYPGIIRIEDKKNKCMGCESLLHDDIRNLFFNIKERVNFYPVLQGKGCFATHLNSFMIGPKGELYKCWNELGDKKKIIGDIFSGITNVDLMTRYIVSANCFDDPMCKDCKHLPICSGGCAYY</sequence>
<keyword evidence="2" id="KW-1185">Reference proteome</keyword>
<organism evidence="1 2">
    <name type="scientific">Porphyromonas levii</name>
    <dbReference type="NCBI Taxonomy" id="28114"/>
    <lineage>
        <taxon>Bacteria</taxon>
        <taxon>Pseudomonadati</taxon>
        <taxon>Bacteroidota</taxon>
        <taxon>Bacteroidia</taxon>
        <taxon>Bacteroidales</taxon>
        <taxon>Porphyromonadaceae</taxon>
        <taxon>Porphyromonas</taxon>
    </lineage>
</organism>
<proteinExistence type="predicted"/>
<evidence type="ECO:0000313" key="1">
    <source>
        <dbReference type="EMBL" id="TFH93757.1"/>
    </source>
</evidence>
<dbReference type="RefSeq" id="WP_134852740.1">
    <property type="nucleotide sequence ID" value="NZ_SPNC01000371.1"/>
</dbReference>
<name>A0A4Y8WLG6_9PORP</name>
<dbReference type="Proteomes" id="UP000297225">
    <property type="component" value="Unassembled WGS sequence"/>
</dbReference>
<feature type="non-terminal residue" evidence="1">
    <location>
        <position position="129"/>
    </location>
</feature>
<dbReference type="InterPro" id="IPR058240">
    <property type="entry name" value="rSAM_sf"/>
</dbReference>
<accession>A0A4Y8WLG6</accession>
<comment type="caution">
    <text evidence="1">The sequence shown here is derived from an EMBL/GenBank/DDBJ whole genome shotgun (WGS) entry which is preliminary data.</text>
</comment>
<dbReference type="InterPro" id="IPR013785">
    <property type="entry name" value="Aldolase_TIM"/>
</dbReference>
<feature type="non-terminal residue" evidence="1">
    <location>
        <position position="1"/>
    </location>
</feature>
<dbReference type="STRING" id="1122973.GCA_000379925_02157"/>
<dbReference type="EMBL" id="SPNC01000371">
    <property type="protein sequence ID" value="TFH93757.1"/>
    <property type="molecule type" value="Genomic_DNA"/>
</dbReference>
<gene>
    <name evidence="1" type="ORF">E4P47_10245</name>
</gene>
<evidence type="ECO:0000313" key="2">
    <source>
        <dbReference type="Proteomes" id="UP000297225"/>
    </source>
</evidence>